<protein>
    <recommendedName>
        <fullName evidence="2">Bleomycin resistance protein</fullName>
    </recommendedName>
</protein>
<dbReference type="GO" id="GO:0046677">
    <property type="term" value="P:response to antibiotic"/>
    <property type="evidence" value="ECO:0007669"/>
    <property type="project" value="UniProtKB-KW"/>
</dbReference>
<dbReference type="InterPro" id="IPR037523">
    <property type="entry name" value="VOC_core"/>
</dbReference>
<gene>
    <name evidence="5" type="ORF">GLW07_17145</name>
</gene>
<dbReference type="AlphaFoldDB" id="A0A845F353"/>
<evidence type="ECO:0000313" key="5">
    <source>
        <dbReference type="EMBL" id="MYL65087.1"/>
    </source>
</evidence>
<organism evidence="5 6">
    <name type="scientific">Guptibacillus hwajinpoensis</name>
    <dbReference type="NCBI Taxonomy" id="208199"/>
    <lineage>
        <taxon>Bacteria</taxon>
        <taxon>Bacillati</taxon>
        <taxon>Bacillota</taxon>
        <taxon>Bacilli</taxon>
        <taxon>Bacillales</taxon>
        <taxon>Guptibacillaceae</taxon>
        <taxon>Guptibacillus</taxon>
    </lineage>
</organism>
<dbReference type="Gene3D" id="3.10.180.10">
    <property type="entry name" value="2,3-Dihydroxybiphenyl 1,2-Dioxygenase, domain 1"/>
    <property type="match status" value="1"/>
</dbReference>
<evidence type="ECO:0000313" key="6">
    <source>
        <dbReference type="Proteomes" id="UP000447833"/>
    </source>
</evidence>
<dbReference type="InterPro" id="IPR029068">
    <property type="entry name" value="Glyas_Bleomycin-R_OHBP_Dase"/>
</dbReference>
<dbReference type="Proteomes" id="UP000447833">
    <property type="component" value="Unassembled WGS sequence"/>
</dbReference>
<dbReference type="EMBL" id="WMEY01000005">
    <property type="protein sequence ID" value="MYL65087.1"/>
    <property type="molecule type" value="Genomic_DNA"/>
</dbReference>
<dbReference type="InterPro" id="IPR000335">
    <property type="entry name" value="Bleomycin-R"/>
</dbReference>
<dbReference type="Pfam" id="PF19581">
    <property type="entry name" value="Glyoxalase_7"/>
    <property type="match status" value="1"/>
</dbReference>
<sequence>MITPIFRIFDTEKATNFYRDFLGFTIDWRHQYEENMPEYIQVSFHNALIHLTEHHGDASPGSSIRVKLDNVEDYHHILSQKEYAYSNPGMRHTSWKTIEMTVTDPFLNRITFYEEK</sequence>
<reference evidence="5 6" key="1">
    <citation type="submission" date="2019-11" db="EMBL/GenBank/DDBJ databases">
        <title>Genome sequences of 17 halophilic strains isolated from different environments.</title>
        <authorList>
            <person name="Furrow R.E."/>
        </authorList>
    </citation>
    <scope>NUCLEOTIDE SEQUENCE [LARGE SCALE GENOMIC DNA]</scope>
    <source>
        <strain evidence="5 6">22506_14_FS</strain>
    </source>
</reference>
<accession>A0A845F353</accession>
<feature type="domain" description="VOC" evidence="4">
    <location>
        <begin position="1"/>
        <end position="115"/>
    </location>
</feature>
<dbReference type="SUPFAM" id="SSF54593">
    <property type="entry name" value="Glyoxalase/Bleomycin resistance protein/Dihydroxybiphenyl dioxygenase"/>
    <property type="match status" value="1"/>
</dbReference>
<keyword evidence="3" id="KW-0046">Antibiotic resistance</keyword>
<comment type="similarity">
    <text evidence="1">Belongs to the bleomycin resistance protein family.</text>
</comment>
<evidence type="ECO:0000256" key="3">
    <source>
        <dbReference type="ARBA" id="ARBA00023251"/>
    </source>
</evidence>
<name>A0A845F353_9BACL</name>
<evidence type="ECO:0000259" key="4">
    <source>
        <dbReference type="PROSITE" id="PS51819"/>
    </source>
</evidence>
<comment type="caution">
    <text evidence="5">The sequence shown here is derived from an EMBL/GenBank/DDBJ whole genome shotgun (WGS) entry which is preliminary data.</text>
</comment>
<dbReference type="RefSeq" id="WP_160920458.1">
    <property type="nucleotide sequence ID" value="NZ_WMEY01000005.1"/>
</dbReference>
<dbReference type="PROSITE" id="PS51819">
    <property type="entry name" value="VOC"/>
    <property type="match status" value="1"/>
</dbReference>
<proteinExistence type="inferred from homology"/>
<evidence type="ECO:0000256" key="1">
    <source>
        <dbReference type="ARBA" id="ARBA00011051"/>
    </source>
</evidence>
<evidence type="ECO:0000256" key="2">
    <source>
        <dbReference type="ARBA" id="ARBA00021572"/>
    </source>
</evidence>